<organism evidence="4 5">
    <name type="scientific">Citrus x changshan-huyou</name>
    <dbReference type="NCBI Taxonomy" id="2935761"/>
    <lineage>
        <taxon>Eukaryota</taxon>
        <taxon>Viridiplantae</taxon>
        <taxon>Streptophyta</taxon>
        <taxon>Embryophyta</taxon>
        <taxon>Tracheophyta</taxon>
        <taxon>Spermatophyta</taxon>
        <taxon>Magnoliopsida</taxon>
        <taxon>eudicotyledons</taxon>
        <taxon>Gunneridae</taxon>
        <taxon>Pentapetalae</taxon>
        <taxon>rosids</taxon>
        <taxon>malvids</taxon>
        <taxon>Sapindales</taxon>
        <taxon>Rutaceae</taxon>
        <taxon>Aurantioideae</taxon>
        <taxon>Citrus</taxon>
    </lineage>
</organism>
<evidence type="ECO:0000256" key="3">
    <source>
        <dbReference type="SAM" id="MobiDB-lite"/>
    </source>
</evidence>
<dbReference type="EMBL" id="JBCGBO010000025">
    <property type="protein sequence ID" value="KAK9176521.1"/>
    <property type="molecule type" value="Genomic_DNA"/>
</dbReference>
<dbReference type="GO" id="GO:0006334">
    <property type="term" value="P:nucleosome assembly"/>
    <property type="evidence" value="ECO:0007669"/>
    <property type="project" value="TreeGrafter"/>
</dbReference>
<dbReference type="Pfam" id="PF08243">
    <property type="entry name" value="SPT2"/>
    <property type="match status" value="1"/>
</dbReference>
<comment type="similarity">
    <text evidence="1">Belongs to the SPT2 family.</text>
</comment>
<dbReference type="PANTHER" id="PTHR22691">
    <property type="entry name" value="YEAST SPT2-RELATED"/>
    <property type="match status" value="1"/>
</dbReference>
<accession>A0AAP0LK12</accession>
<proteinExistence type="inferred from homology"/>
<protein>
    <submittedName>
        <fullName evidence="4">Uncharacterized protein</fullName>
    </submittedName>
</protein>
<feature type="region of interest" description="Disordered" evidence="3">
    <location>
        <begin position="149"/>
        <end position="264"/>
    </location>
</feature>
<feature type="compositionally biased region" description="Polar residues" evidence="3">
    <location>
        <begin position="183"/>
        <end position="192"/>
    </location>
</feature>
<keyword evidence="5" id="KW-1185">Reference proteome</keyword>
<sequence length="348" mass="39308">MTSNSSLGWSSVCSYGCFFGKSQPSVAHRVLESKAKRLQLMNSSRAPNRTDPNHMLVVRRPKAHELKASRDYSSILLSVFDGVTKKPKPLDECRRKSCELGRTKLPMPRNKVPDQHIKMPPKLVKSTVIPRSDQASCSTSLTAKTIKRKSQEKIDDSVELKKAKVTQNRLPSSDHVHKAAASLSKQGKQLQEPTKAKAKANVNHVVPRKILQPSSQNKNKELNEAATKAAPSSKLNRPPPTKQHMGPRQKPADKAKSFSSTHEVDTSYISSLCQNLFRRNHHKKEVHDDDDDDDDDDCMVSSFSEILKEERRSEQLARKEDQIELLRLQREERDEKLGGQAKKQQKLQ</sequence>
<evidence type="ECO:0000313" key="4">
    <source>
        <dbReference type="EMBL" id="KAK9176521.1"/>
    </source>
</evidence>
<dbReference type="GO" id="GO:0005730">
    <property type="term" value="C:nucleolus"/>
    <property type="evidence" value="ECO:0007669"/>
    <property type="project" value="TreeGrafter"/>
</dbReference>
<evidence type="ECO:0000313" key="5">
    <source>
        <dbReference type="Proteomes" id="UP001428341"/>
    </source>
</evidence>
<keyword evidence="2" id="KW-0175">Coiled coil</keyword>
<name>A0AAP0LK12_9ROSI</name>
<feature type="region of interest" description="Disordered" evidence="3">
    <location>
        <begin position="329"/>
        <end position="348"/>
    </location>
</feature>
<dbReference type="SMART" id="SM00784">
    <property type="entry name" value="SPT2"/>
    <property type="match status" value="1"/>
</dbReference>
<dbReference type="AlphaFoldDB" id="A0AAP0LK12"/>
<reference evidence="4 5" key="1">
    <citation type="submission" date="2024-05" db="EMBL/GenBank/DDBJ databases">
        <title>Haplotype-resolved chromosome-level genome assembly of Huyou (Citrus changshanensis).</title>
        <authorList>
            <person name="Miao C."/>
            <person name="Chen W."/>
            <person name="Wu Y."/>
            <person name="Wang L."/>
            <person name="Zhao S."/>
            <person name="Grierson D."/>
            <person name="Xu C."/>
            <person name="Chen K."/>
        </authorList>
    </citation>
    <scope>NUCLEOTIDE SEQUENCE [LARGE SCALE GENOMIC DNA]</scope>
    <source>
        <strain evidence="4">01-14</strain>
        <tissue evidence="4">Leaf</tissue>
    </source>
</reference>
<dbReference type="PANTHER" id="PTHR22691:SF8">
    <property type="entry name" value="PROTEIN SPT2 HOMOLOG"/>
    <property type="match status" value="1"/>
</dbReference>
<evidence type="ECO:0000256" key="1">
    <source>
        <dbReference type="ARBA" id="ARBA00006461"/>
    </source>
</evidence>
<dbReference type="InterPro" id="IPR013256">
    <property type="entry name" value="Chromatin_SPT2"/>
</dbReference>
<dbReference type="GO" id="GO:0006360">
    <property type="term" value="P:transcription by RNA polymerase I"/>
    <property type="evidence" value="ECO:0007669"/>
    <property type="project" value="TreeGrafter"/>
</dbReference>
<gene>
    <name evidence="4" type="ORF">WN944_028538</name>
</gene>
<comment type="caution">
    <text evidence="4">The sequence shown here is derived from an EMBL/GenBank/DDBJ whole genome shotgun (WGS) entry which is preliminary data.</text>
</comment>
<feature type="compositionally biased region" description="Basic and acidic residues" evidence="3">
    <location>
        <begin position="149"/>
        <end position="162"/>
    </location>
</feature>
<dbReference type="GO" id="GO:0003677">
    <property type="term" value="F:DNA binding"/>
    <property type="evidence" value="ECO:0007669"/>
    <property type="project" value="TreeGrafter"/>
</dbReference>
<evidence type="ECO:0000256" key="2">
    <source>
        <dbReference type="ARBA" id="ARBA00023054"/>
    </source>
</evidence>
<dbReference type="Proteomes" id="UP001428341">
    <property type="component" value="Unassembled WGS sequence"/>
</dbReference>
<dbReference type="GO" id="GO:0042393">
    <property type="term" value="F:histone binding"/>
    <property type="evidence" value="ECO:0007669"/>
    <property type="project" value="TreeGrafter"/>
</dbReference>